<dbReference type="EMBL" id="JBHSFS010000008">
    <property type="protein sequence ID" value="MFC4515073.1"/>
    <property type="molecule type" value="Genomic_DNA"/>
</dbReference>
<dbReference type="RefSeq" id="WP_358238563.1">
    <property type="nucleotide sequence ID" value="NZ_JBHSFS010000008.1"/>
</dbReference>
<evidence type="ECO:0000313" key="5">
    <source>
        <dbReference type="Proteomes" id="UP001595990"/>
    </source>
</evidence>
<dbReference type="Proteomes" id="UP001595990">
    <property type="component" value="Unassembled WGS sequence"/>
</dbReference>
<keyword evidence="2" id="KW-0732">Signal</keyword>
<evidence type="ECO:0000256" key="1">
    <source>
        <dbReference type="SAM" id="MobiDB-lite"/>
    </source>
</evidence>
<dbReference type="PROSITE" id="PS51704">
    <property type="entry name" value="GP_PDE"/>
    <property type="match status" value="1"/>
</dbReference>
<sequence length="332" mass="35856">MRIRIASAVTGVLAGLSLSTLACVPAPGVAAAPAPTAAEGPAAPVVIGHRGVPVEAPENTLASIDRAARLGTVWVENDVQRTKDGALIVMHDTTLDRTTDAKRRYPGRAPWKVGDFTLDEIEKLDAGSWYDSRFTGERVPTLDRYLRRVDDNHQKLLLEVKAPELYPGIERQIVAELRRSGWLDRRHIDEALVVQSFSAPSLKTLHKLRPDLKKGFLGAPKAADLPSYAAFADQINPDHTRITVDWIDAAHALKGPHGRRLEVCAWTVDDEDKAVGLARMGVDGIITNAPHVIAAALDDDADDPSFLNDDDRPGPDPADAPAGEDAPLDDAV</sequence>
<organism evidence="4 5">
    <name type="scientific">Streptomyces ehimensis</name>
    <dbReference type="NCBI Taxonomy" id="68195"/>
    <lineage>
        <taxon>Bacteria</taxon>
        <taxon>Bacillati</taxon>
        <taxon>Actinomycetota</taxon>
        <taxon>Actinomycetes</taxon>
        <taxon>Kitasatosporales</taxon>
        <taxon>Streptomycetaceae</taxon>
        <taxon>Streptomyces</taxon>
    </lineage>
</organism>
<evidence type="ECO:0000259" key="3">
    <source>
        <dbReference type="PROSITE" id="PS51704"/>
    </source>
</evidence>
<keyword evidence="5" id="KW-1185">Reference proteome</keyword>
<feature type="signal peptide" evidence="2">
    <location>
        <begin position="1"/>
        <end position="22"/>
    </location>
</feature>
<name>A0ABV9BMB0_9ACTN</name>
<comment type="caution">
    <text evidence="4">The sequence shown here is derived from an EMBL/GenBank/DDBJ whole genome shotgun (WGS) entry which is preliminary data.</text>
</comment>
<dbReference type="PANTHER" id="PTHR46211:SF1">
    <property type="entry name" value="GLYCEROPHOSPHODIESTER PHOSPHODIESTERASE, CYTOPLASMIC"/>
    <property type="match status" value="1"/>
</dbReference>
<accession>A0ABV9BMB0</accession>
<reference evidence="5" key="1">
    <citation type="journal article" date="2019" name="Int. J. Syst. Evol. Microbiol.">
        <title>The Global Catalogue of Microorganisms (GCM) 10K type strain sequencing project: providing services to taxonomists for standard genome sequencing and annotation.</title>
        <authorList>
            <consortium name="The Broad Institute Genomics Platform"/>
            <consortium name="The Broad Institute Genome Sequencing Center for Infectious Disease"/>
            <person name="Wu L."/>
            <person name="Ma J."/>
        </authorList>
    </citation>
    <scope>NUCLEOTIDE SEQUENCE [LARGE SCALE GENOMIC DNA]</scope>
    <source>
        <strain evidence="5">CECT 8064</strain>
    </source>
</reference>
<feature type="chain" id="PRO_5045377496" evidence="2">
    <location>
        <begin position="23"/>
        <end position="332"/>
    </location>
</feature>
<gene>
    <name evidence="4" type="ORF">ACFPEN_19250</name>
</gene>
<dbReference type="InterPro" id="IPR017946">
    <property type="entry name" value="PLC-like_Pdiesterase_TIM-brl"/>
</dbReference>
<feature type="domain" description="GP-PDE" evidence="3">
    <location>
        <begin position="44"/>
        <end position="297"/>
    </location>
</feature>
<dbReference type="PANTHER" id="PTHR46211">
    <property type="entry name" value="GLYCEROPHOSPHORYL DIESTER PHOSPHODIESTERASE"/>
    <property type="match status" value="1"/>
</dbReference>
<dbReference type="Gene3D" id="3.20.20.190">
    <property type="entry name" value="Phosphatidylinositol (PI) phosphodiesterase"/>
    <property type="match status" value="1"/>
</dbReference>
<feature type="region of interest" description="Disordered" evidence="1">
    <location>
        <begin position="298"/>
        <end position="332"/>
    </location>
</feature>
<evidence type="ECO:0000256" key="2">
    <source>
        <dbReference type="SAM" id="SignalP"/>
    </source>
</evidence>
<proteinExistence type="predicted"/>
<protein>
    <submittedName>
        <fullName evidence="4">Glycerophosphodiester phosphodiesterase</fullName>
    </submittedName>
</protein>
<dbReference type="PROSITE" id="PS51257">
    <property type="entry name" value="PROKAR_LIPOPROTEIN"/>
    <property type="match status" value="1"/>
</dbReference>
<evidence type="ECO:0000313" key="4">
    <source>
        <dbReference type="EMBL" id="MFC4515073.1"/>
    </source>
</evidence>
<dbReference type="Pfam" id="PF03009">
    <property type="entry name" value="GDPD"/>
    <property type="match status" value="1"/>
</dbReference>
<dbReference type="SUPFAM" id="SSF51695">
    <property type="entry name" value="PLC-like phosphodiesterases"/>
    <property type="match status" value="1"/>
</dbReference>
<dbReference type="InterPro" id="IPR030395">
    <property type="entry name" value="GP_PDE_dom"/>
</dbReference>